<dbReference type="InterPro" id="IPR001279">
    <property type="entry name" value="Metallo-B-lactamas"/>
</dbReference>
<dbReference type="PANTHER" id="PTHR46018">
    <property type="entry name" value="ZINC PHOSPHODIESTERASE ELAC PROTEIN 1"/>
    <property type="match status" value="1"/>
</dbReference>
<dbReference type="SUPFAM" id="SSF56281">
    <property type="entry name" value="Metallo-hydrolase/oxidoreductase"/>
    <property type="match status" value="1"/>
</dbReference>
<dbReference type="RefSeq" id="WP_069364474.1">
    <property type="nucleotide sequence ID" value="NZ_CP012502.1"/>
</dbReference>
<proteinExistence type="predicted"/>
<reference evidence="3 4" key="1">
    <citation type="submission" date="2015-08" db="EMBL/GenBank/DDBJ databases">
        <title>The complete genome sequence of Bacillus beveridgei MLTeJB.</title>
        <authorList>
            <person name="Hanson T.E."/>
            <person name="Mesa C."/>
            <person name="Basesman S.M."/>
            <person name="Oremland R.S."/>
        </authorList>
    </citation>
    <scope>NUCLEOTIDE SEQUENCE [LARGE SCALE GENOMIC DNA]</scope>
    <source>
        <strain evidence="3 4">MLTeJB</strain>
    </source>
</reference>
<gene>
    <name evidence="3" type="ORF">BBEV_1007</name>
</gene>
<protein>
    <recommendedName>
        <fullName evidence="2">Metallo-beta-lactamase domain-containing protein</fullName>
    </recommendedName>
</protein>
<dbReference type="InterPro" id="IPR036866">
    <property type="entry name" value="RibonucZ/Hydroxyglut_hydro"/>
</dbReference>
<dbReference type="STRING" id="632773.BBEV_1007"/>
<dbReference type="AlphaFoldDB" id="A0A1D7QTM7"/>
<evidence type="ECO:0000313" key="4">
    <source>
        <dbReference type="Proteomes" id="UP000094463"/>
    </source>
</evidence>
<evidence type="ECO:0000259" key="2">
    <source>
        <dbReference type="SMART" id="SM00849"/>
    </source>
</evidence>
<dbReference type="Proteomes" id="UP000094463">
    <property type="component" value="Chromosome"/>
</dbReference>
<feature type="domain" description="Metallo-beta-lactamase" evidence="2">
    <location>
        <begin position="18"/>
        <end position="213"/>
    </location>
</feature>
<dbReference type="KEGG" id="bbev:BBEV_1007"/>
<organism evidence="3 4">
    <name type="scientific">Salisediminibacterium beveridgei</name>
    <dbReference type="NCBI Taxonomy" id="632773"/>
    <lineage>
        <taxon>Bacteria</taxon>
        <taxon>Bacillati</taxon>
        <taxon>Bacillota</taxon>
        <taxon>Bacilli</taxon>
        <taxon>Bacillales</taxon>
        <taxon>Bacillaceae</taxon>
        <taxon>Salisediminibacterium</taxon>
    </lineage>
</organism>
<sequence length="246" mass="27516">MDVTIVGYWGAYPAADSATSCYLIEEGETRILLDCGSGCVSHLQKFIDLNKLDAVFISHEHADHTADLGVLAYSRLIGMQLNYTHHPIEFFVHETAMAWANSYQKDPYTDLKTYSEENRLTYGNLSLEFCKGKHKVDSYAMKITSNVTGGTLVYTADTSYSPEIETFAAKSDLLLAECSFYEGQNGELFGHMTSKDCGILARKSETKKMILTHLPHFGNHPELIAEAKKEFTGDIILAKDNDQYQI</sequence>
<keyword evidence="1" id="KW-0862">Zinc</keyword>
<dbReference type="GO" id="GO:0042781">
    <property type="term" value="F:3'-tRNA processing endoribonuclease activity"/>
    <property type="evidence" value="ECO:0007669"/>
    <property type="project" value="TreeGrafter"/>
</dbReference>
<accession>A0A1D7QTM7</accession>
<dbReference type="Gene3D" id="3.60.15.10">
    <property type="entry name" value="Ribonuclease Z/Hydroxyacylglutathione hydrolase-like"/>
    <property type="match status" value="1"/>
</dbReference>
<evidence type="ECO:0000313" key="3">
    <source>
        <dbReference type="EMBL" id="AOM82376.1"/>
    </source>
</evidence>
<keyword evidence="4" id="KW-1185">Reference proteome</keyword>
<evidence type="ECO:0000256" key="1">
    <source>
        <dbReference type="ARBA" id="ARBA00022833"/>
    </source>
</evidence>
<dbReference type="EMBL" id="CP012502">
    <property type="protein sequence ID" value="AOM82376.1"/>
    <property type="molecule type" value="Genomic_DNA"/>
</dbReference>
<dbReference type="SMART" id="SM00849">
    <property type="entry name" value="Lactamase_B"/>
    <property type="match status" value="1"/>
</dbReference>
<dbReference type="Pfam" id="PF12706">
    <property type="entry name" value="Lactamase_B_2"/>
    <property type="match status" value="1"/>
</dbReference>
<dbReference type="CDD" id="cd07716">
    <property type="entry name" value="RNaseZ_short-form-like_MBL-fold"/>
    <property type="match status" value="1"/>
</dbReference>
<dbReference type="PANTHER" id="PTHR46018:SF4">
    <property type="entry name" value="METALLO-HYDROLASE YHFI-RELATED"/>
    <property type="match status" value="1"/>
</dbReference>
<name>A0A1D7QTM7_9BACI</name>